<sequence>MLHISGSTAVVCLLLLEKHPQCCCRRALQSCAHHQSHVRSLTKLWCLMSQAGSSCTEGTACHRRSSHDCCSSQNCWTCQGGVGSRCSLTPKLGRCANAIGRWRE</sequence>
<name>A0A2T7C5H6_9POAL</name>
<evidence type="ECO:0008006" key="4">
    <source>
        <dbReference type="Google" id="ProtNLM"/>
    </source>
</evidence>
<evidence type="ECO:0000313" key="2">
    <source>
        <dbReference type="EMBL" id="PUZ38493.1"/>
    </source>
</evidence>
<dbReference type="AlphaFoldDB" id="A0A2T7C5H6"/>
<dbReference type="Proteomes" id="UP000244336">
    <property type="component" value="Chromosome 9"/>
</dbReference>
<accession>A0A2T7C5H6</accession>
<evidence type="ECO:0000256" key="1">
    <source>
        <dbReference type="SAM" id="SignalP"/>
    </source>
</evidence>
<organism evidence="2 3">
    <name type="scientific">Panicum hallii var. hallii</name>
    <dbReference type="NCBI Taxonomy" id="1504633"/>
    <lineage>
        <taxon>Eukaryota</taxon>
        <taxon>Viridiplantae</taxon>
        <taxon>Streptophyta</taxon>
        <taxon>Embryophyta</taxon>
        <taxon>Tracheophyta</taxon>
        <taxon>Spermatophyta</taxon>
        <taxon>Magnoliopsida</taxon>
        <taxon>Liliopsida</taxon>
        <taxon>Poales</taxon>
        <taxon>Poaceae</taxon>
        <taxon>PACMAD clade</taxon>
        <taxon>Panicoideae</taxon>
        <taxon>Panicodae</taxon>
        <taxon>Paniceae</taxon>
        <taxon>Panicinae</taxon>
        <taxon>Panicum</taxon>
        <taxon>Panicum sect. Panicum</taxon>
    </lineage>
</organism>
<gene>
    <name evidence="2" type="ORF">GQ55_9G201100</name>
</gene>
<dbReference type="Gramene" id="PUZ38493">
    <property type="protein sequence ID" value="PUZ38493"/>
    <property type="gene ID" value="GQ55_9G201100"/>
</dbReference>
<reference evidence="2 3" key="1">
    <citation type="submission" date="2018-04" db="EMBL/GenBank/DDBJ databases">
        <title>WGS assembly of Panicum hallii var. hallii HAL2.</title>
        <authorList>
            <person name="Lovell J."/>
            <person name="Jenkins J."/>
            <person name="Lowry D."/>
            <person name="Mamidi S."/>
            <person name="Sreedasyam A."/>
            <person name="Weng X."/>
            <person name="Barry K."/>
            <person name="Bonette J."/>
            <person name="Campitelli B."/>
            <person name="Daum C."/>
            <person name="Gordon S."/>
            <person name="Gould B."/>
            <person name="Lipzen A."/>
            <person name="MacQueen A."/>
            <person name="Palacio-Mejia J."/>
            <person name="Plott C."/>
            <person name="Shakirov E."/>
            <person name="Shu S."/>
            <person name="Yoshinaga Y."/>
            <person name="Zane M."/>
            <person name="Rokhsar D."/>
            <person name="Grimwood J."/>
            <person name="Schmutz J."/>
            <person name="Juenger T."/>
        </authorList>
    </citation>
    <scope>NUCLEOTIDE SEQUENCE [LARGE SCALE GENOMIC DNA]</scope>
    <source>
        <strain evidence="3">cv. HAL2</strain>
    </source>
</reference>
<protein>
    <recommendedName>
        <fullName evidence="4">Secreted protein</fullName>
    </recommendedName>
</protein>
<feature type="signal peptide" evidence="1">
    <location>
        <begin position="1"/>
        <end position="24"/>
    </location>
</feature>
<evidence type="ECO:0000313" key="3">
    <source>
        <dbReference type="Proteomes" id="UP000244336"/>
    </source>
</evidence>
<proteinExistence type="predicted"/>
<keyword evidence="3" id="KW-1185">Reference proteome</keyword>
<feature type="chain" id="PRO_5015654973" description="Secreted protein" evidence="1">
    <location>
        <begin position="25"/>
        <end position="104"/>
    </location>
</feature>
<dbReference type="EMBL" id="CM009757">
    <property type="protein sequence ID" value="PUZ38493.1"/>
    <property type="molecule type" value="Genomic_DNA"/>
</dbReference>
<keyword evidence="1" id="KW-0732">Signal</keyword>